<evidence type="ECO:0000313" key="4">
    <source>
        <dbReference type="EMBL" id="MDR6433375.1"/>
    </source>
</evidence>
<dbReference type="Pfam" id="PF16220">
    <property type="entry name" value="DUF4880"/>
    <property type="match status" value="1"/>
</dbReference>
<feature type="domain" description="Protein FecR C-terminal" evidence="3">
    <location>
        <begin position="250"/>
        <end position="309"/>
    </location>
</feature>
<feature type="domain" description="FecR protein" evidence="1">
    <location>
        <begin position="109"/>
        <end position="200"/>
    </location>
</feature>
<feature type="domain" description="FecR N-terminal" evidence="2">
    <location>
        <begin position="17"/>
        <end position="58"/>
    </location>
</feature>
<gene>
    <name evidence="4" type="ORF">J2782_003121</name>
</gene>
<dbReference type="PANTHER" id="PTHR30273">
    <property type="entry name" value="PERIPLASMIC SIGNAL SENSOR AND SIGMA FACTOR ACTIVATOR FECR-RELATED"/>
    <property type="match status" value="1"/>
</dbReference>
<keyword evidence="5" id="KW-1185">Reference proteome</keyword>
<dbReference type="Proteomes" id="UP001184614">
    <property type="component" value="Unassembled WGS sequence"/>
</dbReference>
<dbReference type="InterPro" id="IPR006860">
    <property type="entry name" value="FecR"/>
</dbReference>
<dbReference type="PIRSF" id="PIRSF018266">
    <property type="entry name" value="FecR"/>
    <property type="match status" value="1"/>
</dbReference>
<sequence>MNSARKKFDTDIGLSDTAIDWVVKLSSGRATAEDRVQFDLWRQQSDEHELAALEAESLWYGIGSTGNQIRKTERNTKITRRTLLGAAVLGATGIAFERVGIVGPRLYADYVTSSAEQKTVLLSDGSTVFMNGNTAFSARLTGSERRLFLFEGQALFKVAKDASRPFIVEAGGGETRAIGTEFDIDIRPENVAVTVTEGIVSVSNSSKPIEEDSDSVRAVANQRVTYQTDKTPSVPEDIDAEMETAWLRGKLIFNSKPLGEVVAALSRYQSGKIFIANSRLRSLNVTGVFDLTQPETVLDTVEKTLPVTVTRMPFVTILR</sequence>
<dbReference type="Gene3D" id="2.60.120.1440">
    <property type="match status" value="1"/>
</dbReference>
<dbReference type="RefSeq" id="WP_310014116.1">
    <property type="nucleotide sequence ID" value="NZ_JAVDQT010000005.1"/>
</dbReference>
<reference evidence="4 5" key="1">
    <citation type="submission" date="2023-07" db="EMBL/GenBank/DDBJ databases">
        <title>Sorghum-associated microbial communities from plants grown in Nebraska, USA.</title>
        <authorList>
            <person name="Schachtman D."/>
        </authorList>
    </citation>
    <scope>NUCLEOTIDE SEQUENCE [LARGE SCALE GENOMIC DNA]</scope>
    <source>
        <strain evidence="4 5">DS1730</strain>
    </source>
</reference>
<dbReference type="PANTHER" id="PTHR30273:SF2">
    <property type="entry name" value="PROTEIN FECR"/>
    <property type="match status" value="1"/>
</dbReference>
<evidence type="ECO:0000259" key="3">
    <source>
        <dbReference type="Pfam" id="PF16344"/>
    </source>
</evidence>
<dbReference type="InterPro" id="IPR032508">
    <property type="entry name" value="FecR_C"/>
</dbReference>
<accession>A0ABU1MBF1</accession>
<comment type="caution">
    <text evidence="4">The sequence shown here is derived from an EMBL/GenBank/DDBJ whole genome shotgun (WGS) entry which is preliminary data.</text>
</comment>
<organism evidence="4 5">
    <name type="scientific">Brucella pseudogrignonensis</name>
    <dbReference type="NCBI Taxonomy" id="419475"/>
    <lineage>
        <taxon>Bacteria</taxon>
        <taxon>Pseudomonadati</taxon>
        <taxon>Pseudomonadota</taxon>
        <taxon>Alphaproteobacteria</taxon>
        <taxon>Hyphomicrobiales</taxon>
        <taxon>Brucellaceae</taxon>
        <taxon>Brucella/Ochrobactrum group</taxon>
        <taxon>Brucella</taxon>
    </lineage>
</organism>
<dbReference type="InterPro" id="IPR012373">
    <property type="entry name" value="Ferrdict_sens_TM"/>
</dbReference>
<dbReference type="Pfam" id="PF16344">
    <property type="entry name" value="FecR_C"/>
    <property type="match status" value="1"/>
</dbReference>
<evidence type="ECO:0000313" key="5">
    <source>
        <dbReference type="Proteomes" id="UP001184614"/>
    </source>
</evidence>
<keyword evidence="4" id="KW-0472">Membrane</keyword>
<dbReference type="Gene3D" id="3.55.50.30">
    <property type="match status" value="1"/>
</dbReference>
<name>A0ABU1MBF1_9HYPH</name>
<dbReference type="Pfam" id="PF04773">
    <property type="entry name" value="FecR"/>
    <property type="match status" value="1"/>
</dbReference>
<protein>
    <submittedName>
        <fullName evidence="4">Transmembrane sensor</fullName>
    </submittedName>
</protein>
<dbReference type="EMBL" id="JAVDQT010000005">
    <property type="protein sequence ID" value="MDR6433375.1"/>
    <property type="molecule type" value="Genomic_DNA"/>
</dbReference>
<evidence type="ECO:0000259" key="2">
    <source>
        <dbReference type="Pfam" id="PF16220"/>
    </source>
</evidence>
<proteinExistence type="predicted"/>
<dbReference type="InterPro" id="IPR032623">
    <property type="entry name" value="FecR_N"/>
</dbReference>
<keyword evidence="4" id="KW-0812">Transmembrane</keyword>
<evidence type="ECO:0000259" key="1">
    <source>
        <dbReference type="Pfam" id="PF04773"/>
    </source>
</evidence>